<dbReference type="InterPro" id="IPR000719">
    <property type="entry name" value="Prot_kinase_dom"/>
</dbReference>
<dbReference type="PANTHER" id="PTHR27005:SF466">
    <property type="entry name" value="NON-FUNCTIONAL PSEUDOKINASE ZED1-LIKE"/>
    <property type="match status" value="1"/>
</dbReference>
<dbReference type="InterPro" id="IPR045274">
    <property type="entry name" value="WAK-like"/>
</dbReference>
<evidence type="ECO:0000256" key="1">
    <source>
        <dbReference type="ARBA" id="ARBA00022741"/>
    </source>
</evidence>
<dbReference type="Proteomes" id="UP001168877">
    <property type="component" value="Unassembled WGS sequence"/>
</dbReference>
<evidence type="ECO:0000313" key="5">
    <source>
        <dbReference type="Proteomes" id="UP001168877"/>
    </source>
</evidence>
<keyword evidence="2" id="KW-0067">ATP-binding</keyword>
<dbReference type="GO" id="GO:0005886">
    <property type="term" value="C:plasma membrane"/>
    <property type="evidence" value="ECO:0007669"/>
    <property type="project" value="TreeGrafter"/>
</dbReference>
<dbReference type="SUPFAM" id="SSF56112">
    <property type="entry name" value="Protein kinase-like (PK-like)"/>
    <property type="match status" value="1"/>
</dbReference>
<dbReference type="Pfam" id="PF07714">
    <property type="entry name" value="PK_Tyr_Ser-Thr"/>
    <property type="match status" value="1"/>
</dbReference>
<organism evidence="4 5">
    <name type="scientific">Acer saccharum</name>
    <name type="common">Sugar maple</name>
    <dbReference type="NCBI Taxonomy" id="4024"/>
    <lineage>
        <taxon>Eukaryota</taxon>
        <taxon>Viridiplantae</taxon>
        <taxon>Streptophyta</taxon>
        <taxon>Embryophyta</taxon>
        <taxon>Tracheophyta</taxon>
        <taxon>Spermatophyta</taxon>
        <taxon>Magnoliopsida</taxon>
        <taxon>eudicotyledons</taxon>
        <taxon>Gunneridae</taxon>
        <taxon>Pentapetalae</taxon>
        <taxon>rosids</taxon>
        <taxon>malvids</taxon>
        <taxon>Sapindales</taxon>
        <taxon>Sapindaceae</taxon>
        <taxon>Hippocastanoideae</taxon>
        <taxon>Acereae</taxon>
        <taxon>Acer</taxon>
    </lineage>
</organism>
<keyword evidence="1" id="KW-0547">Nucleotide-binding</keyword>
<dbReference type="Gene3D" id="3.30.200.20">
    <property type="entry name" value="Phosphorylase Kinase, domain 1"/>
    <property type="match status" value="1"/>
</dbReference>
<evidence type="ECO:0000256" key="2">
    <source>
        <dbReference type="ARBA" id="ARBA00022840"/>
    </source>
</evidence>
<protein>
    <recommendedName>
        <fullName evidence="3">Protein kinase domain-containing protein</fullName>
    </recommendedName>
</protein>
<reference evidence="4" key="2">
    <citation type="submission" date="2023-06" db="EMBL/GenBank/DDBJ databases">
        <authorList>
            <person name="Swenson N.G."/>
            <person name="Wegrzyn J.L."/>
            <person name="Mcevoy S.L."/>
        </authorList>
    </citation>
    <scope>NUCLEOTIDE SEQUENCE</scope>
    <source>
        <strain evidence="4">NS2018</strain>
        <tissue evidence="4">Leaf</tissue>
    </source>
</reference>
<dbReference type="InterPro" id="IPR011009">
    <property type="entry name" value="Kinase-like_dom_sf"/>
</dbReference>
<proteinExistence type="predicted"/>
<sequence length="377" mass="43888">MVLFRRKEYWEKRGKTKFIVKNGEILLERLITTFDGKRNPIRNFSSKELKRATNNYDTENVTIRDNSYYKLYKGFLCDRQISVMKFESNYIHERAFDDFSINNIVFASQMCHKHILKLTGCCLETQIPILVFESLVKYGTLKDHINRHREPQLDSLSWRQRLKITMEIANTFAYLHVGFPRPVVYRYMSSTRLLLDEHCVPKLIDFSFAECIPEGETQIKDARIRGTVGYIAPELFRGVLDEKCDVYGFGILLLEILTRQRIIDYASSISENEDETETKDADRKFFAIVGDYWSRDFETGDESLLCKFVKKINGENWFIVVVDPTIMGDGLCPETRQQIQVFLELVVIKCLSYSAGDRPSMIDVAKQLKQLYLSASA</sequence>
<dbReference type="GO" id="GO:0007166">
    <property type="term" value="P:cell surface receptor signaling pathway"/>
    <property type="evidence" value="ECO:0007669"/>
    <property type="project" value="InterPro"/>
</dbReference>
<dbReference type="PANTHER" id="PTHR27005">
    <property type="entry name" value="WALL-ASSOCIATED RECEPTOR KINASE-LIKE 21"/>
    <property type="match status" value="1"/>
</dbReference>
<keyword evidence="5" id="KW-1185">Reference proteome</keyword>
<dbReference type="GO" id="GO:0005524">
    <property type="term" value="F:ATP binding"/>
    <property type="evidence" value="ECO:0007669"/>
    <property type="project" value="UniProtKB-KW"/>
</dbReference>
<accession>A0AA39SZN1</accession>
<dbReference type="GO" id="GO:0004674">
    <property type="term" value="F:protein serine/threonine kinase activity"/>
    <property type="evidence" value="ECO:0007669"/>
    <property type="project" value="TreeGrafter"/>
</dbReference>
<dbReference type="PROSITE" id="PS50011">
    <property type="entry name" value="PROTEIN_KINASE_DOM"/>
    <property type="match status" value="1"/>
</dbReference>
<comment type="caution">
    <text evidence="4">The sequence shown here is derived from an EMBL/GenBank/DDBJ whole genome shotgun (WGS) entry which is preliminary data.</text>
</comment>
<gene>
    <name evidence="4" type="ORF">LWI29_028188</name>
</gene>
<reference evidence="4" key="1">
    <citation type="journal article" date="2022" name="Plant J.">
        <title>Strategies of tolerance reflected in two North American maple genomes.</title>
        <authorList>
            <person name="McEvoy S.L."/>
            <person name="Sezen U.U."/>
            <person name="Trouern-Trend A."/>
            <person name="McMahon S.M."/>
            <person name="Schaberg P.G."/>
            <person name="Yang J."/>
            <person name="Wegrzyn J.L."/>
            <person name="Swenson N.G."/>
        </authorList>
    </citation>
    <scope>NUCLEOTIDE SEQUENCE</scope>
    <source>
        <strain evidence="4">NS2018</strain>
    </source>
</reference>
<evidence type="ECO:0000313" key="4">
    <source>
        <dbReference type="EMBL" id="KAK0601866.1"/>
    </source>
</evidence>
<dbReference type="EMBL" id="JAUESC010000003">
    <property type="protein sequence ID" value="KAK0601866.1"/>
    <property type="molecule type" value="Genomic_DNA"/>
</dbReference>
<dbReference type="AlphaFoldDB" id="A0AA39SZN1"/>
<dbReference type="Gene3D" id="1.10.510.10">
    <property type="entry name" value="Transferase(Phosphotransferase) domain 1"/>
    <property type="match status" value="1"/>
</dbReference>
<name>A0AA39SZN1_ACESA</name>
<evidence type="ECO:0000259" key="3">
    <source>
        <dbReference type="PROSITE" id="PS50011"/>
    </source>
</evidence>
<dbReference type="InterPro" id="IPR001245">
    <property type="entry name" value="Ser-Thr/Tyr_kinase_cat_dom"/>
</dbReference>
<feature type="domain" description="Protein kinase" evidence="3">
    <location>
        <begin position="1"/>
        <end position="373"/>
    </location>
</feature>